<dbReference type="InterPro" id="IPR001480">
    <property type="entry name" value="Bulb-type_lectin_dom"/>
</dbReference>
<sequence>MSRNYMSKNDELRAGDYLMSNNGEWKAVFQDNGNFVIYGWTPTWASNTCEVGGYRLCLQQDCNLVMYDVGGKAVWHTNSSKSAPNMCRLQLTDKGSLVVYREGESIWKSED</sequence>
<dbReference type="EMBL" id="AB189668">
    <property type="protein sequence ID" value="BAD90685.1"/>
    <property type="molecule type" value="mRNA"/>
</dbReference>
<evidence type="ECO:0000313" key="2">
    <source>
        <dbReference type="EMBL" id="BAD90685.1"/>
    </source>
</evidence>
<dbReference type="PROSITE" id="PS50927">
    <property type="entry name" value="BULB_LECTIN"/>
    <property type="match status" value="1"/>
</dbReference>
<dbReference type="Gene3D" id="2.90.10.10">
    <property type="entry name" value="Bulb-type lectin domain"/>
    <property type="match status" value="2"/>
</dbReference>
<dbReference type="InterPro" id="IPR036426">
    <property type="entry name" value="Bulb-type_lectin_dom_sf"/>
</dbReference>
<dbReference type="GO" id="GO:0030246">
    <property type="term" value="F:carbohydrate binding"/>
    <property type="evidence" value="ECO:0007669"/>
    <property type="project" value="UniProtKB-KW"/>
</dbReference>
<dbReference type="SMART" id="SM00108">
    <property type="entry name" value="B_lectin"/>
    <property type="match status" value="1"/>
</dbReference>
<name>Q5DWD8_LOPSE</name>
<proteinExistence type="evidence at transcript level"/>
<accession>Q5DWD8</accession>
<keyword evidence="2" id="KW-0430">Lectin</keyword>
<reference evidence="2" key="1">
    <citation type="submission" date="2004-09" db="EMBL/GenBank/DDBJ databases">
        <title>Skin Mucus Lectin (goolectin-V) of Goosefish, Lophinomus setigerus.</title>
        <authorList>
            <person name="Tsutsui S."/>
            <person name="Suzuki Y."/>
        </authorList>
    </citation>
    <scope>NUCLEOTIDE SEQUENCE</scope>
</reference>
<dbReference type="AlphaFoldDB" id="Q5DWD8"/>
<organism evidence="2">
    <name type="scientific">Lophiomus setigerus</name>
    <name type="common">Blackmouth angler</name>
    <name type="synonym">Lophius setigerus</name>
    <dbReference type="NCBI Taxonomy" id="292417"/>
    <lineage>
        <taxon>Eukaryota</taxon>
        <taxon>Metazoa</taxon>
        <taxon>Chordata</taxon>
        <taxon>Craniata</taxon>
        <taxon>Vertebrata</taxon>
        <taxon>Euteleostomi</taxon>
        <taxon>Actinopterygii</taxon>
        <taxon>Neopterygii</taxon>
        <taxon>Teleostei</taxon>
        <taxon>Neoteleostei</taxon>
        <taxon>Acanthomorphata</taxon>
        <taxon>Eupercaria</taxon>
        <taxon>Lophiiformes</taxon>
        <taxon>Lophiidae</taxon>
        <taxon>Lophiomus</taxon>
    </lineage>
</organism>
<protein>
    <submittedName>
        <fullName evidence="2">Skin mucus lectin</fullName>
    </submittedName>
</protein>
<dbReference type="SUPFAM" id="SSF51110">
    <property type="entry name" value="alpha-D-mannose-specific plant lectins"/>
    <property type="match status" value="1"/>
</dbReference>
<evidence type="ECO:0000259" key="1">
    <source>
        <dbReference type="PROSITE" id="PS50927"/>
    </source>
</evidence>
<feature type="domain" description="Bulb-type lectin" evidence="1">
    <location>
        <begin position="3"/>
        <end position="111"/>
    </location>
</feature>